<gene>
    <name evidence="4" type="ORF">BG015_007663</name>
</gene>
<dbReference type="InterPro" id="IPR051884">
    <property type="entry name" value="Bis(5'-adenosyl)-TPase_reg"/>
</dbReference>
<dbReference type="AlphaFoldDB" id="A0A9P5RY53"/>
<name>A0A9P5RY53_9FUNG</name>
<evidence type="ECO:0000313" key="4">
    <source>
        <dbReference type="EMBL" id="KAF9150534.1"/>
    </source>
</evidence>
<dbReference type="PROSITE" id="PS51084">
    <property type="entry name" value="HIT_2"/>
    <property type="match status" value="1"/>
</dbReference>
<dbReference type="GO" id="GO:0003824">
    <property type="term" value="F:catalytic activity"/>
    <property type="evidence" value="ECO:0007669"/>
    <property type="project" value="InterPro"/>
</dbReference>
<dbReference type="Proteomes" id="UP000748756">
    <property type="component" value="Unassembled WGS sequence"/>
</dbReference>
<dbReference type="InterPro" id="IPR036265">
    <property type="entry name" value="HIT-like_sf"/>
</dbReference>
<evidence type="ECO:0000256" key="1">
    <source>
        <dbReference type="PROSITE-ProRule" id="PRU00464"/>
    </source>
</evidence>
<dbReference type="PANTHER" id="PTHR46243:SF1">
    <property type="entry name" value="BIS(5'-ADENOSYL)-TRIPHOSPHATASE"/>
    <property type="match status" value="1"/>
</dbReference>
<evidence type="ECO:0000259" key="3">
    <source>
        <dbReference type="PROSITE" id="PS51084"/>
    </source>
</evidence>
<reference evidence="4" key="1">
    <citation type="journal article" date="2020" name="Fungal Divers.">
        <title>Resolving the Mortierellaceae phylogeny through synthesis of multi-gene phylogenetics and phylogenomics.</title>
        <authorList>
            <person name="Vandepol N."/>
            <person name="Liber J."/>
            <person name="Desiro A."/>
            <person name="Na H."/>
            <person name="Kennedy M."/>
            <person name="Barry K."/>
            <person name="Grigoriev I.V."/>
            <person name="Miller A.N."/>
            <person name="O'Donnell K."/>
            <person name="Stajich J.E."/>
            <person name="Bonito G."/>
        </authorList>
    </citation>
    <scope>NUCLEOTIDE SEQUENCE</scope>
    <source>
        <strain evidence="4">NRRL 6426</strain>
    </source>
</reference>
<dbReference type="Pfam" id="PF01230">
    <property type="entry name" value="HIT"/>
    <property type="match status" value="1"/>
</dbReference>
<evidence type="ECO:0000256" key="2">
    <source>
        <dbReference type="SAM" id="MobiDB-lite"/>
    </source>
</evidence>
<accession>A0A9P5RY53</accession>
<feature type="short sequence motif" description="Histidine triad motif" evidence="1">
    <location>
        <begin position="73"/>
        <end position="77"/>
    </location>
</feature>
<dbReference type="PANTHER" id="PTHR46243">
    <property type="entry name" value="BIS(5'-ADENOSYL)-TRIPHOSPHATASE"/>
    <property type="match status" value="1"/>
</dbReference>
<sequence>MSTMYKFGPHTISAGQVFLKTQYSLGLVNLKPILPDMFHSAQRIGKVIEKEYGATSLTIACQDGPAAGQTVPHCHVHVIPRRLGDFVNNDDIYEKITANSSELLKHPEKVVAVLANTVGGRGVDNEEREPRTEKEMAQEASRLESLLS</sequence>
<dbReference type="InterPro" id="IPR011146">
    <property type="entry name" value="HIT-like"/>
</dbReference>
<organism evidence="4 5">
    <name type="scientific">Linnemannia schmuckeri</name>
    <dbReference type="NCBI Taxonomy" id="64567"/>
    <lineage>
        <taxon>Eukaryota</taxon>
        <taxon>Fungi</taxon>
        <taxon>Fungi incertae sedis</taxon>
        <taxon>Mucoromycota</taxon>
        <taxon>Mortierellomycotina</taxon>
        <taxon>Mortierellomycetes</taxon>
        <taxon>Mortierellales</taxon>
        <taxon>Mortierellaceae</taxon>
        <taxon>Linnemannia</taxon>
    </lineage>
</organism>
<feature type="compositionally biased region" description="Basic and acidic residues" evidence="2">
    <location>
        <begin position="123"/>
        <end position="137"/>
    </location>
</feature>
<dbReference type="EMBL" id="JAAAUQ010000407">
    <property type="protein sequence ID" value="KAF9150534.1"/>
    <property type="molecule type" value="Genomic_DNA"/>
</dbReference>
<evidence type="ECO:0000313" key="5">
    <source>
        <dbReference type="Proteomes" id="UP000748756"/>
    </source>
</evidence>
<comment type="caution">
    <text evidence="4">The sequence shown here is derived from an EMBL/GenBank/DDBJ whole genome shotgun (WGS) entry which is preliminary data.</text>
</comment>
<proteinExistence type="predicted"/>
<protein>
    <recommendedName>
        <fullName evidence="3">HIT domain-containing protein</fullName>
    </recommendedName>
</protein>
<feature type="region of interest" description="Disordered" evidence="2">
    <location>
        <begin position="121"/>
        <end position="148"/>
    </location>
</feature>
<dbReference type="SUPFAM" id="SSF54197">
    <property type="entry name" value="HIT-like"/>
    <property type="match status" value="1"/>
</dbReference>
<dbReference type="OrthoDB" id="680339at2759"/>
<keyword evidence="5" id="KW-1185">Reference proteome</keyword>
<dbReference type="Gene3D" id="3.30.428.10">
    <property type="entry name" value="HIT-like"/>
    <property type="match status" value="1"/>
</dbReference>
<feature type="domain" description="HIT" evidence="3">
    <location>
        <begin position="1"/>
        <end position="88"/>
    </location>
</feature>